<evidence type="ECO:0000313" key="3">
    <source>
        <dbReference type="EMBL" id="THF65990.1"/>
    </source>
</evidence>
<feature type="region of interest" description="Disordered" evidence="1">
    <location>
        <begin position="131"/>
        <end position="151"/>
    </location>
</feature>
<dbReference type="OrthoDB" id="9800709at2"/>
<dbReference type="PANTHER" id="PTHR30432:SF1">
    <property type="entry name" value="DNA-BINDING TRANSCRIPTIONAL DUAL REGULATOR MODE"/>
    <property type="match status" value="1"/>
</dbReference>
<dbReference type="InterPro" id="IPR036390">
    <property type="entry name" value="WH_DNA-bd_sf"/>
</dbReference>
<reference evidence="3 4" key="1">
    <citation type="submission" date="2019-04" db="EMBL/GenBank/DDBJ databases">
        <title>Azoarcus nasutitermitis sp. nov. isolated from termite nest.</title>
        <authorList>
            <person name="Lin S.-Y."/>
            <person name="Hameed A."/>
            <person name="Hsu Y.-H."/>
            <person name="Young C.-C."/>
        </authorList>
    </citation>
    <scope>NUCLEOTIDE SEQUENCE [LARGE SCALE GENOMIC DNA]</scope>
    <source>
        <strain evidence="3 4">CC-YHH838</strain>
    </source>
</reference>
<evidence type="ECO:0000259" key="2">
    <source>
        <dbReference type="Pfam" id="PF00126"/>
    </source>
</evidence>
<feature type="domain" description="HTH lysR-type" evidence="2">
    <location>
        <begin position="27"/>
        <end position="89"/>
    </location>
</feature>
<dbReference type="EMBL" id="SSOC01000003">
    <property type="protein sequence ID" value="THF65990.1"/>
    <property type="molecule type" value="Genomic_DNA"/>
</dbReference>
<feature type="compositionally biased region" description="Low complexity" evidence="1">
    <location>
        <begin position="133"/>
        <end position="151"/>
    </location>
</feature>
<proteinExistence type="predicted"/>
<dbReference type="InterPro" id="IPR000847">
    <property type="entry name" value="LysR_HTH_N"/>
</dbReference>
<keyword evidence="4" id="KW-1185">Reference proteome</keyword>
<dbReference type="InterPro" id="IPR051815">
    <property type="entry name" value="Molybdate_resp_trans_reg"/>
</dbReference>
<comment type="caution">
    <text evidence="3">The sequence shown here is derived from an EMBL/GenBank/DDBJ whole genome shotgun (WGS) entry which is preliminary data.</text>
</comment>
<protein>
    <submittedName>
        <fullName evidence="3">LysR family transcriptional regulator</fullName>
    </submittedName>
</protein>
<dbReference type="PANTHER" id="PTHR30432">
    <property type="entry name" value="TRANSCRIPTIONAL REGULATOR MODE"/>
    <property type="match status" value="1"/>
</dbReference>
<dbReference type="Proteomes" id="UP000308430">
    <property type="component" value="Unassembled WGS sequence"/>
</dbReference>
<gene>
    <name evidence="3" type="ORF">E6C76_10350</name>
</gene>
<dbReference type="GO" id="GO:0003700">
    <property type="term" value="F:DNA-binding transcription factor activity"/>
    <property type="evidence" value="ECO:0007669"/>
    <property type="project" value="InterPro"/>
</dbReference>
<dbReference type="SUPFAM" id="SSF46785">
    <property type="entry name" value="Winged helix' DNA-binding domain"/>
    <property type="match status" value="1"/>
</dbReference>
<sequence length="151" mass="15674">MHSAPRPSLRGRVLLETDLGALLDDTRIRLLEAIDTAGSLSAAARITPLSYKAAWDALEAMNHAAGSPLTVRITGGRRGGGTALTAHGRCLMALYRAVEWECQAAVGELVRHLECGGDACNFGNLLHRPPPGRATAGQPGAAPALAGKGEC</sequence>
<evidence type="ECO:0000256" key="1">
    <source>
        <dbReference type="SAM" id="MobiDB-lite"/>
    </source>
</evidence>
<dbReference type="AlphaFoldDB" id="A0A4S4B0I4"/>
<dbReference type="Gene3D" id="1.10.10.10">
    <property type="entry name" value="Winged helix-like DNA-binding domain superfamily/Winged helix DNA-binding domain"/>
    <property type="match status" value="1"/>
</dbReference>
<dbReference type="InterPro" id="IPR036388">
    <property type="entry name" value="WH-like_DNA-bd_sf"/>
</dbReference>
<evidence type="ECO:0000313" key="4">
    <source>
        <dbReference type="Proteomes" id="UP000308430"/>
    </source>
</evidence>
<accession>A0A4S4B0I4</accession>
<organism evidence="3 4">
    <name type="scientific">Pseudothauera nasutitermitis</name>
    <dbReference type="NCBI Taxonomy" id="2565930"/>
    <lineage>
        <taxon>Bacteria</taxon>
        <taxon>Pseudomonadati</taxon>
        <taxon>Pseudomonadota</taxon>
        <taxon>Betaproteobacteria</taxon>
        <taxon>Rhodocyclales</taxon>
        <taxon>Zoogloeaceae</taxon>
        <taxon>Pseudothauera</taxon>
    </lineage>
</organism>
<dbReference type="Pfam" id="PF00126">
    <property type="entry name" value="HTH_1"/>
    <property type="match status" value="1"/>
</dbReference>
<name>A0A4S4B0I4_9RHOO</name>